<comment type="caution">
    <text evidence="1">The sequence shown here is derived from an EMBL/GenBank/DDBJ whole genome shotgun (WGS) entry which is preliminary data.</text>
</comment>
<organism evidence="1 2">
    <name type="scientific">Corallincola holothuriorum</name>
    <dbReference type="NCBI Taxonomy" id="2282215"/>
    <lineage>
        <taxon>Bacteria</taxon>
        <taxon>Pseudomonadati</taxon>
        <taxon>Pseudomonadota</taxon>
        <taxon>Gammaproteobacteria</taxon>
        <taxon>Alteromonadales</taxon>
        <taxon>Psychromonadaceae</taxon>
        <taxon>Corallincola</taxon>
    </lineage>
</organism>
<name>A0A368N547_9GAMM</name>
<dbReference type="Proteomes" id="UP000252558">
    <property type="component" value="Unassembled WGS sequence"/>
</dbReference>
<dbReference type="OrthoDB" id="6219137at2"/>
<evidence type="ECO:0000313" key="1">
    <source>
        <dbReference type="EMBL" id="RCU45300.1"/>
    </source>
</evidence>
<accession>A0A368N547</accession>
<dbReference type="InterPro" id="IPR014262">
    <property type="entry name" value="HAF_rpt"/>
</dbReference>
<gene>
    <name evidence="1" type="ORF">DU002_16435</name>
</gene>
<sequence>MIIPQRELSWYLPLLLCLMFAAGCAGHYEVIELGTLPGGSFSSARDINVNNEVVGIADTESGSIHGFLYRDNTMIDLGPLDGGLNSAALGINDRGAVVGRSQDSNGNYHPVVWRNGYIIDLYDELADEAFGEATAINNDNWIIGSVMTTAVIWKNNLEPTPLVTHFLPRAANAINQSGTVVGQDQSATRAFIWENEILTHLPQHDLSWSEALGLNDTGDVVGWIHSEPPGPVHKIAALFTSTGAVRLGTLGGASSIAHDINDQQRIIGEADNADALRLPFYLNFASKVMHLLPTNDNEGAAYAINENNVIAGEIVDDSGVTKAVIWKLKAPYDYFD</sequence>
<evidence type="ECO:0000313" key="2">
    <source>
        <dbReference type="Proteomes" id="UP000252558"/>
    </source>
</evidence>
<proteinExistence type="predicted"/>
<dbReference type="RefSeq" id="WP_114339523.1">
    <property type="nucleotide sequence ID" value="NZ_QPID01000011.1"/>
</dbReference>
<dbReference type="NCBIfam" id="TIGR02913">
    <property type="entry name" value="HAF_rpt"/>
    <property type="match status" value="2"/>
</dbReference>
<keyword evidence="2" id="KW-1185">Reference proteome</keyword>
<reference evidence="1 2" key="1">
    <citation type="submission" date="2018-07" db="EMBL/GenBank/DDBJ databases">
        <title>Corallincola holothuriorum sp. nov., a new facultative anaerobe isolated from sea cucumber Apostichopus japonicus.</title>
        <authorList>
            <person name="Xia H."/>
        </authorList>
    </citation>
    <scope>NUCLEOTIDE SEQUENCE [LARGE SCALE GENOMIC DNA]</scope>
    <source>
        <strain evidence="1 2">C4</strain>
    </source>
</reference>
<dbReference type="EMBL" id="QPID01000011">
    <property type="protein sequence ID" value="RCU45300.1"/>
    <property type="molecule type" value="Genomic_DNA"/>
</dbReference>
<dbReference type="AlphaFoldDB" id="A0A368N547"/>
<protein>
    <submittedName>
        <fullName evidence="1">Uncharacterized protein</fullName>
    </submittedName>
</protein>
<dbReference type="PROSITE" id="PS51257">
    <property type="entry name" value="PROKAR_LIPOPROTEIN"/>
    <property type="match status" value="1"/>
</dbReference>